<sequence length="227" mass="26563">MSKKDETPTEWLDRLRKSLQIYSGTDLNSPIREVLLKTQFVAKSWDDIRRKLEKIDNWQEKGLQELLREAQKVYMRRDEENQKIQARILVTAVKEVQKQERSRAAQKADKWLTDARLLKYEAILIHSHRMKLQTTTAQNSAQFLFGDCETLEKPAQSCAEIIDLQTKIRPDLEEEEFEDGEKWFMDRSARVVEGKRKSGYATVDDPHKLVSLIDPHQVLVKENILAV</sequence>
<gene>
    <name evidence="2" type="ORF">DUI87_02266</name>
</gene>
<proteinExistence type="predicted"/>
<feature type="domain" description="Core shell protein Gag P30" evidence="1">
    <location>
        <begin position="4"/>
        <end position="75"/>
    </location>
</feature>
<dbReference type="EMBL" id="QRBI01000093">
    <property type="protein sequence ID" value="RMC21402.1"/>
    <property type="molecule type" value="Genomic_DNA"/>
</dbReference>
<dbReference type="InterPro" id="IPR003036">
    <property type="entry name" value="Gag_P30"/>
</dbReference>
<dbReference type="Proteomes" id="UP000269221">
    <property type="component" value="Unassembled WGS sequence"/>
</dbReference>
<evidence type="ECO:0000259" key="1">
    <source>
        <dbReference type="Pfam" id="PF02093"/>
    </source>
</evidence>
<evidence type="ECO:0000313" key="2">
    <source>
        <dbReference type="EMBL" id="RMC21402.1"/>
    </source>
</evidence>
<dbReference type="OrthoDB" id="9049599at2759"/>
<keyword evidence="3" id="KW-1185">Reference proteome</keyword>
<dbReference type="Pfam" id="PF02093">
    <property type="entry name" value="Gag_p30"/>
    <property type="match status" value="1"/>
</dbReference>
<reference evidence="2 3" key="1">
    <citation type="submission" date="2018-07" db="EMBL/GenBank/DDBJ databases">
        <title>A high quality draft genome assembly of the barn swallow (H. rustica rustica).</title>
        <authorList>
            <person name="Formenti G."/>
            <person name="Chiara M."/>
            <person name="Poveda L."/>
            <person name="Francoijs K.-J."/>
            <person name="Bonisoli-Alquati A."/>
            <person name="Canova L."/>
            <person name="Gianfranceschi L."/>
            <person name="Horner D.S."/>
            <person name="Saino N."/>
        </authorList>
    </citation>
    <scope>NUCLEOTIDE SEQUENCE [LARGE SCALE GENOMIC DNA]</scope>
    <source>
        <strain evidence="2">Chelidonia</strain>
        <tissue evidence="2">Blood</tissue>
    </source>
</reference>
<evidence type="ECO:0000313" key="3">
    <source>
        <dbReference type="Proteomes" id="UP000269221"/>
    </source>
</evidence>
<dbReference type="InterPro" id="IPR050462">
    <property type="entry name" value="Retroviral_Gag-Pol_poly"/>
</dbReference>
<accession>A0A3M0L6U5</accession>
<organism evidence="2 3">
    <name type="scientific">Hirundo rustica rustica</name>
    <dbReference type="NCBI Taxonomy" id="333673"/>
    <lineage>
        <taxon>Eukaryota</taxon>
        <taxon>Metazoa</taxon>
        <taxon>Chordata</taxon>
        <taxon>Craniata</taxon>
        <taxon>Vertebrata</taxon>
        <taxon>Euteleostomi</taxon>
        <taxon>Archelosauria</taxon>
        <taxon>Archosauria</taxon>
        <taxon>Dinosauria</taxon>
        <taxon>Saurischia</taxon>
        <taxon>Theropoda</taxon>
        <taxon>Coelurosauria</taxon>
        <taxon>Aves</taxon>
        <taxon>Neognathae</taxon>
        <taxon>Neoaves</taxon>
        <taxon>Telluraves</taxon>
        <taxon>Australaves</taxon>
        <taxon>Passeriformes</taxon>
        <taxon>Sylvioidea</taxon>
        <taxon>Hirundinidae</taxon>
        <taxon>Hirundo</taxon>
    </lineage>
</organism>
<protein>
    <recommendedName>
        <fullName evidence="1">Core shell protein Gag P30 domain-containing protein</fullName>
    </recommendedName>
</protein>
<dbReference type="PANTHER" id="PTHR33166">
    <property type="entry name" value="GAG_P30 DOMAIN-CONTAINING PROTEIN"/>
    <property type="match status" value="1"/>
</dbReference>
<dbReference type="GO" id="GO:0019068">
    <property type="term" value="P:virion assembly"/>
    <property type="evidence" value="ECO:0007669"/>
    <property type="project" value="InterPro"/>
</dbReference>
<dbReference type="AlphaFoldDB" id="A0A3M0L6U5"/>
<comment type="caution">
    <text evidence="2">The sequence shown here is derived from an EMBL/GenBank/DDBJ whole genome shotgun (WGS) entry which is preliminary data.</text>
</comment>
<name>A0A3M0L6U5_HIRRU</name>
<dbReference type="STRING" id="333673.A0A3M0L6U5"/>